<accession>A0ABQ4S3V2</accession>
<keyword evidence="7" id="KW-1185">Reference proteome</keyword>
<gene>
    <name evidence="6" type="ORF">OCOJLMKI_4315</name>
</gene>
<protein>
    <submittedName>
        <fullName evidence="6">Uncharacterized protein</fullName>
    </submittedName>
</protein>
<evidence type="ECO:0000256" key="1">
    <source>
        <dbReference type="ARBA" id="ARBA00022475"/>
    </source>
</evidence>
<dbReference type="Pfam" id="PF02694">
    <property type="entry name" value="UPF0060"/>
    <property type="match status" value="1"/>
</dbReference>
<comment type="caution">
    <text evidence="6">The sequence shown here is derived from an EMBL/GenBank/DDBJ whole genome shotgun (WGS) entry which is preliminary data.</text>
</comment>
<evidence type="ECO:0000256" key="2">
    <source>
        <dbReference type="ARBA" id="ARBA00022692"/>
    </source>
</evidence>
<sequence>MTLLIYAGAAAAEIAGCFAFWAWIRLGRSALWLVPGMASLALFAALLTLVPSGAAGRAFAAYGGIYIAASLLWLWAVEGQRPDRFDLAGSALCLAGAAVILLGPRE</sequence>
<evidence type="ECO:0000313" key="6">
    <source>
        <dbReference type="EMBL" id="GJD97087.1"/>
    </source>
</evidence>
<dbReference type="SUPFAM" id="SSF103481">
    <property type="entry name" value="Multidrug resistance efflux transporter EmrE"/>
    <property type="match status" value="1"/>
</dbReference>
<proteinExistence type="inferred from homology"/>
<dbReference type="InterPro" id="IPR003844">
    <property type="entry name" value="UPF0060"/>
</dbReference>
<dbReference type="HAMAP" id="MF_00010">
    <property type="entry name" value="UPF0060"/>
    <property type="match status" value="1"/>
</dbReference>
<keyword evidence="2 5" id="KW-0812">Transmembrane</keyword>
<dbReference type="PANTHER" id="PTHR36116">
    <property type="entry name" value="UPF0060 MEMBRANE PROTEIN YNFA"/>
    <property type="match status" value="1"/>
</dbReference>
<name>A0ABQ4S3V2_9HYPH</name>
<dbReference type="RefSeq" id="WP_238246174.1">
    <property type="nucleotide sequence ID" value="NZ_BPQP01000076.1"/>
</dbReference>
<dbReference type="NCBIfam" id="NF002586">
    <property type="entry name" value="PRK02237.1"/>
    <property type="match status" value="1"/>
</dbReference>
<evidence type="ECO:0000256" key="3">
    <source>
        <dbReference type="ARBA" id="ARBA00022989"/>
    </source>
</evidence>
<keyword evidence="3 5" id="KW-1133">Transmembrane helix</keyword>
<keyword evidence="4 5" id="KW-0472">Membrane</keyword>
<organism evidence="6 7">
    <name type="scientific">Methylobacterium iners</name>
    <dbReference type="NCBI Taxonomy" id="418707"/>
    <lineage>
        <taxon>Bacteria</taxon>
        <taxon>Pseudomonadati</taxon>
        <taxon>Pseudomonadota</taxon>
        <taxon>Alphaproteobacteria</taxon>
        <taxon>Hyphomicrobiales</taxon>
        <taxon>Methylobacteriaceae</taxon>
        <taxon>Methylobacterium</taxon>
    </lineage>
</organism>
<comment type="similarity">
    <text evidence="5">Belongs to the UPF0060 family.</text>
</comment>
<dbReference type="EMBL" id="BPQP01000076">
    <property type="protein sequence ID" value="GJD97087.1"/>
    <property type="molecule type" value="Genomic_DNA"/>
</dbReference>
<feature type="transmembrane region" description="Helical" evidence="5">
    <location>
        <begin position="87"/>
        <end position="104"/>
    </location>
</feature>
<comment type="subcellular location">
    <subcellularLocation>
        <location evidence="5">Cell membrane</location>
        <topology evidence="5">Multi-pass membrane protein</topology>
    </subcellularLocation>
</comment>
<keyword evidence="1 5" id="KW-1003">Cell membrane</keyword>
<feature type="transmembrane region" description="Helical" evidence="5">
    <location>
        <begin position="31"/>
        <end position="50"/>
    </location>
</feature>
<evidence type="ECO:0000256" key="4">
    <source>
        <dbReference type="ARBA" id="ARBA00023136"/>
    </source>
</evidence>
<feature type="transmembrane region" description="Helical" evidence="5">
    <location>
        <begin position="6"/>
        <end position="24"/>
    </location>
</feature>
<dbReference type="InterPro" id="IPR037185">
    <property type="entry name" value="EmrE-like"/>
</dbReference>
<evidence type="ECO:0000313" key="7">
    <source>
        <dbReference type="Proteomes" id="UP001055125"/>
    </source>
</evidence>
<feature type="transmembrane region" description="Helical" evidence="5">
    <location>
        <begin position="56"/>
        <end position="75"/>
    </location>
</feature>
<dbReference type="Proteomes" id="UP001055125">
    <property type="component" value="Unassembled WGS sequence"/>
</dbReference>
<reference evidence="6" key="2">
    <citation type="submission" date="2021-08" db="EMBL/GenBank/DDBJ databases">
        <authorList>
            <person name="Tani A."/>
            <person name="Ola A."/>
            <person name="Ogura Y."/>
            <person name="Katsura K."/>
            <person name="Hayashi T."/>
        </authorList>
    </citation>
    <scope>NUCLEOTIDE SEQUENCE</scope>
    <source>
        <strain evidence="6">DSM 19015</strain>
    </source>
</reference>
<reference evidence="6" key="1">
    <citation type="journal article" date="2021" name="Front. Microbiol.">
        <title>Comprehensive Comparative Genomics and Phenotyping of Methylobacterium Species.</title>
        <authorList>
            <person name="Alessa O."/>
            <person name="Ogura Y."/>
            <person name="Fujitani Y."/>
            <person name="Takami H."/>
            <person name="Hayashi T."/>
            <person name="Sahin N."/>
            <person name="Tani A."/>
        </authorList>
    </citation>
    <scope>NUCLEOTIDE SEQUENCE</scope>
    <source>
        <strain evidence="6">DSM 19015</strain>
    </source>
</reference>
<evidence type="ECO:0000256" key="5">
    <source>
        <dbReference type="HAMAP-Rule" id="MF_00010"/>
    </source>
</evidence>
<dbReference type="PANTHER" id="PTHR36116:SF1">
    <property type="entry name" value="UPF0060 MEMBRANE PROTEIN YNFA"/>
    <property type="match status" value="1"/>
</dbReference>